<evidence type="ECO:0000256" key="1">
    <source>
        <dbReference type="SAM" id="Phobius"/>
    </source>
</evidence>
<dbReference type="PROSITE" id="PS51257">
    <property type="entry name" value="PROKAR_LIPOPROTEIN"/>
    <property type="match status" value="1"/>
</dbReference>
<dbReference type="Proteomes" id="UP000461730">
    <property type="component" value="Unassembled WGS sequence"/>
</dbReference>
<keyword evidence="1" id="KW-0812">Transmembrane</keyword>
<dbReference type="RefSeq" id="WP_157304342.1">
    <property type="nucleotide sequence ID" value="NZ_WRXN01000001.1"/>
</dbReference>
<protein>
    <submittedName>
        <fullName evidence="2">Uncharacterized protein</fullName>
    </submittedName>
</protein>
<sequence>MLKYSITGFIFLAAIASCYLLLSYKLDTIVIYDRQAAYIDVGNSLSIKPEFAIENDRELKVYLNFENIQDTAQISDLAVDISSPLLTASANNGICMDTAASFQELPPKCKQLIPGKNPAYPILTFAFDTHKKPPYKYLVSINGSIISGTDAFPSSFRKQITIESRRVFRERN</sequence>
<organism evidence="2 3">
    <name type="scientific">Chitinophaga tropicalis</name>
    <dbReference type="NCBI Taxonomy" id="2683588"/>
    <lineage>
        <taxon>Bacteria</taxon>
        <taxon>Pseudomonadati</taxon>
        <taxon>Bacteroidota</taxon>
        <taxon>Chitinophagia</taxon>
        <taxon>Chitinophagales</taxon>
        <taxon>Chitinophagaceae</taxon>
        <taxon>Chitinophaga</taxon>
    </lineage>
</organism>
<gene>
    <name evidence="2" type="ORF">GO493_01765</name>
</gene>
<accession>A0A7K1TY15</accession>
<keyword evidence="1" id="KW-0472">Membrane</keyword>
<evidence type="ECO:0000313" key="2">
    <source>
        <dbReference type="EMBL" id="MVT06973.1"/>
    </source>
</evidence>
<feature type="transmembrane region" description="Helical" evidence="1">
    <location>
        <begin position="6"/>
        <end position="24"/>
    </location>
</feature>
<keyword evidence="1" id="KW-1133">Transmembrane helix</keyword>
<name>A0A7K1TY15_9BACT</name>
<reference evidence="2 3" key="1">
    <citation type="submission" date="2019-12" db="EMBL/GenBank/DDBJ databases">
        <title>Chitinophaga sp. strain ysch24 (GDMCC 1.1355), whole genome shotgun sequence.</title>
        <authorList>
            <person name="Zhang X."/>
        </authorList>
    </citation>
    <scope>NUCLEOTIDE SEQUENCE [LARGE SCALE GENOMIC DNA]</scope>
    <source>
        <strain evidence="3">ysch24</strain>
    </source>
</reference>
<proteinExistence type="predicted"/>
<comment type="caution">
    <text evidence="2">The sequence shown here is derived from an EMBL/GenBank/DDBJ whole genome shotgun (WGS) entry which is preliminary data.</text>
</comment>
<dbReference type="AlphaFoldDB" id="A0A7K1TY15"/>
<evidence type="ECO:0000313" key="3">
    <source>
        <dbReference type="Proteomes" id="UP000461730"/>
    </source>
</evidence>
<dbReference type="EMBL" id="WRXN01000001">
    <property type="protein sequence ID" value="MVT06973.1"/>
    <property type="molecule type" value="Genomic_DNA"/>
</dbReference>
<keyword evidence="3" id="KW-1185">Reference proteome</keyword>